<proteinExistence type="predicted"/>
<evidence type="ECO:0000313" key="2">
    <source>
        <dbReference type="Proteomes" id="UP000245252"/>
    </source>
</evidence>
<dbReference type="AlphaFoldDB" id="A0A2U2DUX3"/>
<protein>
    <submittedName>
        <fullName evidence="1">Uncharacterized protein</fullName>
    </submittedName>
</protein>
<sequence length="127" mass="14575">MRRMWPEEFNAIFEQAEEVMVTPQSIAAAGEQEQHPEPHMPRKALKLRLPMALYERVWPLAEMRFRLAEGPFAGQAVTMITTNPHYHAWHPADGGKDEHISDAGHAYNTEHVVVHFLLDDVREKLPA</sequence>
<dbReference type="RefSeq" id="WP_109457203.1">
    <property type="nucleotide sequence ID" value="NZ_QFBC01000002.1"/>
</dbReference>
<gene>
    <name evidence="1" type="ORF">DEM27_05515</name>
</gene>
<dbReference type="Proteomes" id="UP000245252">
    <property type="component" value="Unassembled WGS sequence"/>
</dbReference>
<dbReference type="OrthoDB" id="8290881at2"/>
<name>A0A2U2DUX3_9HYPH</name>
<comment type="caution">
    <text evidence="1">The sequence shown here is derived from an EMBL/GenBank/DDBJ whole genome shotgun (WGS) entry which is preliminary data.</text>
</comment>
<dbReference type="EMBL" id="QFBC01000002">
    <property type="protein sequence ID" value="PWE57100.1"/>
    <property type="molecule type" value="Genomic_DNA"/>
</dbReference>
<evidence type="ECO:0000313" key="1">
    <source>
        <dbReference type="EMBL" id="PWE57100.1"/>
    </source>
</evidence>
<keyword evidence="2" id="KW-1185">Reference proteome</keyword>
<organism evidence="1 2">
    <name type="scientific">Metarhizobium album</name>
    <dbReference type="NCBI Taxonomy" id="2182425"/>
    <lineage>
        <taxon>Bacteria</taxon>
        <taxon>Pseudomonadati</taxon>
        <taxon>Pseudomonadota</taxon>
        <taxon>Alphaproteobacteria</taxon>
        <taxon>Hyphomicrobiales</taxon>
        <taxon>Rhizobiaceae</taxon>
        <taxon>Metarhizobium</taxon>
    </lineage>
</organism>
<accession>A0A2U2DUX3</accession>
<reference evidence="1 2" key="1">
    <citation type="submission" date="2018-05" db="EMBL/GenBank/DDBJ databases">
        <title>The draft genome of strain NS-104.</title>
        <authorList>
            <person name="Hang P."/>
            <person name="Jiang J."/>
        </authorList>
    </citation>
    <scope>NUCLEOTIDE SEQUENCE [LARGE SCALE GENOMIC DNA]</scope>
    <source>
        <strain evidence="1 2">NS-104</strain>
    </source>
</reference>